<dbReference type="eggNOG" id="ENOG502N5JI">
    <property type="taxonomic scope" value="Archaea"/>
</dbReference>
<dbReference type="Proteomes" id="UP000011688">
    <property type="component" value="Unassembled WGS sequence"/>
</dbReference>
<evidence type="ECO:0000256" key="1">
    <source>
        <dbReference type="SAM" id="Coils"/>
    </source>
</evidence>
<proteinExistence type="predicted"/>
<protein>
    <submittedName>
        <fullName evidence="2">Uncharacterized protein</fullName>
    </submittedName>
</protein>
<evidence type="ECO:0000313" key="2">
    <source>
        <dbReference type="EMBL" id="ELY56506.1"/>
    </source>
</evidence>
<evidence type="ECO:0000313" key="3">
    <source>
        <dbReference type="Proteomes" id="UP000011688"/>
    </source>
</evidence>
<feature type="coiled-coil region" evidence="1">
    <location>
        <begin position="1"/>
        <end position="51"/>
    </location>
</feature>
<accession>L9X501</accession>
<dbReference type="AlphaFoldDB" id="L9X501"/>
<name>L9X501_9EURY</name>
<gene>
    <name evidence="2" type="ORF">C491_13242</name>
</gene>
<keyword evidence="1" id="KW-0175">Coiled coil</keyword>
<dbReference type="EMBL" id="AOIB01000027">
    <property type="protein sequence ID" value="ELY56506.1"/>
    <property type="molecule type" value="Genomic_DNA"/>
</dbReference>
<comment type="caution">
    <text evidence="2">The sequence shown here is derived from an EMBL/GenBank/DDBJ whole genome shotgun (WGS) entry which is preliminary data.</text>
</comment>
<reference evidence="2 3" key="1">
    <citation type="journal article" date="2014" name="PLoS Genet.">
        <title>Phylogenetically driven sequencing of extremely halophilic archaea reveals strategies for static and dynamic osmo-response.</title>
        <authorList>
            <person name="Becker E.A."/>
            <person name="Seitzer P.M."/>
            <person name="Tritt A."/>
            <person name="Larsen D."/>
            <person name="Krusor M."/>
            <person name="Yao A.I."/>
            <person name="Wu D."/>
            <person name="Madern D."/>
            <person name="Eisen J.A."/>
            <person name="Darling A.E."/>
            <person name="Facciotti M.T."/>
        </authorList>
    </citation>
    <scope>NUCLEOTIDE SEQUENCE [LARGE SCALE GENOMIC DNA]</scope>
    <source>
        <strain evidence="2 3">DSM 10524</strain>
    </source>
</reference>
<sequence>MDELQNERDRLQRQLAATNSRIDEVTELVEYVDEQRELECYRERRERMVDQAGVLTRAKWWLTGVPVDGGRGDDDELEE</sequence>
<organism evidence="2 3">
    <name type="scientific">Natronococcus amylolyticus DSM 10524</name>
    <dbReference type="NCBI Taxonomy" id="1227497"/>
    <lineage>
        <taxon>Archaea</taxon>
        <taxon>Methanobacteriati</taxon>
        <taxon>Methanobacteriota</taxon>
        <taxon>Stenosarchaea group</taxon>
        <taxon>Halobacteria</taxon>
        <taxon>Halobacteriales</taxon>
        <taxon>Natrialbaceae</taxon>
        <taxon>Natronococcus</taxon>
    </lineage>
</organism>
<keyword evidence="3" id="KW-1185">Reference proteome</keyword>